<dbReference type="Proteomes" id="UP001162992">
    <property type="component" value="Chromosome 13"/>
</dbReference>
<organism evidence="1 2">
    <name type="scientific">Diphasiastrum complanatum</name>
    <name type="common">Issler's clubmoss</name>
    <name type="synonym">Lycopodium complanatum</name>
    <dbReference type="NCBI Taxonomy" id="34168"/>
    <lineage>
        <taxon>Eukaryota</taxon>
        <taxon>Viridiplantae</taxon>
        <taxon>Streptophyta</taxon>
        <taxon>Embryophyta</taxon>
        <taxon>Tracheophyta</taxon>
        <taxon>Lycopodiopsida</taxon>
        <taxon>Lycopodiales</taxon>
        <taxon>Lycopodiaceae</taxon>
        <taxon>Lycopodioideae</taxon>
        <taxon>Diphasiastrum</taxon>
    </lineage>
</organism>
<reference evidence="2" key="1">
    <citation type="journal article" date="2024" name="Proc. Natl. Acad. Sci. U.S.A.">
        <title>Extraordinary preservation of gene collinearity over three hundred million years revealed in homosporous lycophytes.</title>
        <authorList>
            <person name="Li C."/>
            <person name="Wickell D."/>
            <person name="Kuo L.Y."/>
            <person name="Chen X."/>
            <person name="Nie B."/>
            <person name="Liao X."/>
            <person name="Peng D."/>
            <person name="Ji J."/>
            <person name="Jenkins J."/>
            <person name="Williams M."/>
            <person name="Shu S."/>
            <person name="Plott C."/>
            <person name="Barry K."/>
            <person name="Rajasekar S."/>
            <person name="Grimwood J."/>
            <person name="Han X."/>
            <person name="Sun S."/>
            <person name="Hou Z."/>
            <person name="He W."/>
            <person name="Dai G."/>
            <person name="Sun C."/>
            <person name="Schmutz J."/>
            <person name="Leebens-Mack J.H."/>
            <person name="Li F.W."/>
            <person name="Wang L."/>
        </authorList>
    </citation>
    <scope>NUCLEOTIDE SEQUENCE [LARGE SCALE GENOMIC DNA]</scope>
    <source>
        <strain evidence="2">cv. PW_Plant_1</strain>
    </source>
</reference>
<sequence>MAFYGLAFVEPCVDAVGCASEQIVGDVLFLLASRFRLLLMEEPCTDIVVREDAFDSFCFNGSCRASIFEVVMEDSSSIQSFLVLATLSLLVLLLLNVLSCFALVFVSLRTVS</sequence>
<accession>A0ACC2BSL5</accession>
<gene>
    <name evidence="1" type="ORF">O6H91_13G018200</name>
</gene>
<evidence type="ECO:0000313" key="2">
    <source>
        <dbReference type="Proteomes" id="UP001162992"/>
    </source>
</evidence>
<name>A0ACC2BSL5_DIPCM</name>
<evidence type="ECO:0000313" key="1">
    <source>
        <dbReference type="EMBL" id="KAJ7532750.1"/>
    </source>
</evidence>
<comment type="caution">
    <text evidence="1">The sequence shown here is derived from an EMBL/GenBank/DDBJ whole genome shotgun (WGS) entry which is preliminary data.</text>
</comment>
<dbReference type="EMBL" id="CM055104">
    <property type="protein sequence ID" value="KAJ7532750.1"/>
    <property type="molecule type" value="Genomic_DNA"/>
</dbReference>
<proteinExistence type="predicted"/>
<keyword evidence="2" id="KW-1185">Reference proteome</keyword>
<protein>
    <submittedName>
        <fullName evidence="1">Uncharacterized protein</fullName>
    </submittedName>
</protein>